<dbReference type="RefSeq" id="WP_162346339.1">
    <property type="nucleotide sequence ID" value="NZ_JAAEAA010000011.1"/>
</dbReference>
<feature type="signal peptide" evidence="1">
    <location>
        <begin position="1"/>
        <end position="19"/>
    </location>
</feature>
<evidence type="ECO:0000313" key="3">
    <source>
        <dbReference type="Proteomes" id="UP000478546"/>
    </source>
</evidence>
<dbReference type="EMBL" id="JAAEAA010000011">
    <property type="protein sequence ID" value="NDK56286.1"/>
    <property type="molecule type" value="Genomic_DNA"/>
</dbReference>
<dbReference type="AlphaFoldDB" id="A0A6B2H686"/>
<keyword evidence="3" id="KW-1185">Reference proteome</keyword>
<accession>A0A6B2H686</accession>
<keyword evidence="1" id="KW-0732">Signal</keyword>
<evidence type="ECO:0000313" key="2">
    <source>
        <dbReference type="EMBL" id="NDK56286.1"/>
    </source>
</evidence>
<comment type="caution">
    <text evidence="2">The sequence shown here is derived from an EMBL/GenBank/DDBJ whole genome shotgun (WGS) entry which is preliminary data.</text>
</comment>
<sequence>MHKLILLFLLHLTATYTFAQETEKTDLYQKVAVIMKTDLGYSYDFAKQ</sequence>
<name>A0A6B2H686_9BACT</name>
<dbReference type="Proteomes" id="UP000478546">
    <property type="component" value="Unassembled WGS sequence"/>
</dbReference>
<protein>
    <submittedName>
        <fullName evidence="2">Uncharacterized protein</fullName>
    </submittedName>
</protein>
<reference evidence="2 3" key="1">
    <citation type="submission" date="2020-01" db="EMBL/GenBank/DDBJ databases">
        <authorList>
            <person name="Kim M.K."/>
        </authorList>
    </citation>
    <scope>NUCLEOTIDE SEQUENCE [LARGE SCALE GENOMIC DNA]</scope>
    <source>
        <strain evidence="2 3">BT213</strain>
    </source>
</reference>
<organism evidence="2 3">
    <name type="scientific">Pontibacter fetidus</name>
    <dbReference type="NCBI Taxonomy" id="2700082"/>
    <lineage>
        <taxon>Bacteria</taxon>
        <taxon>Pseudomonadati</taxon>
        <taxon>Bacteroidota</taxon>
        <taxon>Cytophagia</taxon>
        <taxon>Cytophagales</taxon>
        <taxon>Hymenobacteraceae</taxon>
        <taxon>Pontibacter</taxon>
    </lineage>
</organism>
<feature type="chain" id="PRO_5025370663" evidence="1">
    <location>
        <begin position="20"/>
        <end position="48"/>
    </location>
</feature>
<gene>
    <name evidence="2" type="ORF">GWO68_10185</name>
</gene>
<proteinExistence type="predicted"/>
<evidence type="ECO:0000256" key="1">
    <source>
        <dbReference type="SAM" id="SignalP"/>
    </source>
</evidence>